<dbReference type="RefSeq" id="WP_091141785.1">
    <property type="nucleotide sequence ID" value="NZ_FMVF01000006.1"/>
</dbReference>
<gene>
    <name evidence="3" type="ORF">SAMN02927903_01626</name>
</gene>
<accession>A0A1G5GL82</accession>
<evidence type="ECO:0000256" key="1">
    <source>
        <dbReference type="SAM" id="Phobius"/>
    </source>
</evidence>
<feature type="transmembrane region" description="Helical" evidence="1">
    <location>
        <begin position="51"/>
        <end position="68"/>
    </location>
</feature>
<dbReference type="Pfam" id="PF13239">
    <property type="entry name" value="2TM"/>
    <property type="match status" value="1"/>
</dbReference>
<dbReference type="AlphaFoldDB" id="A0A1G5GL82"/>
<proteinExistence type="predicted"/>
<dbReference type="OrthoDB" id="1443721at2"/>
<dbReference type="InterPro" id="IPR025698">
    <property type="entry name" value="2TM_dom"/>
</dbReference>
<evidence type="ECO:0000259" key="2">
    <source>
        <dbReference type="Pfam" id="PF13239"/>
    </source>
</evidence>
<dbReference type="Proteomes" id="UP000199354">
    <property type="component" value="Unassembled WGS sequence"/>
</dbReference>
<dbReference type="EMBL" id="FMVF01000006">
    <property type="protein sequence ID" value="SCY52295.1"/>
    <property type="molecule type" value="Genomic_DNA"/>
</dbReference>
<keyword evidence="1" id="KW-1133">Transmembrane helix</keyword>
<feature type="transmembrane region" description="Helical" evidence="1">
    <location>
        <begin position="21"/>
        <end position="39"/>
    </location>
</feature>
<keyword evidence="1" id="KW-0812">Transmembrane</keyword>
<reference evidence="3 4" key="1">
    <citation type="submission" date="2016-10" db="EMBL/GenBank/DDBJ databases">
        <authorList>
            <person name="de Groot N.N."/>
        </authorList>
    </citation>
    <scope>NUCLEOTIDE SEQUENCE [LARGE SCALE GENOMIC DNA]</scope>
    <source>
        <strain evidence="3 4">CGMCC 1.7031</strain>
    </source>
</reference>
<feature type="domain" description="2TM" evidence="2">
    <location>
        <begin position="10"/>
        <end position="90"/>
    </location>
</feature>
<organism evidence="3 4">
    <name type="scientific">Flavobacterium caeni</name>
    <dbReference type="NCBI Taxonomy" id="490189"/>
    <lineage>
        <taxon>Bacteria</taxon>
        <taxon>Pseudomonadati</taxon>
        <taxon>Bacteroidota</taxon>
        <taxon>Flavobacteriia</taxon>
        <taxon>Flavobacteriales</taxon>
        <taxon>Flavobacteriaceae</taxon>
        <taxon>Flavobacterium</taxon>
    </lineage>
</organism>
<sequence>MEKEQHEQYEYARKRLVQKKHLNYHFVVCVLGCLFAYVANHFFQMGAPYQWYKWLICIWLFVFILHFFKVHISDRFMNKNWERQQIDRLIAKQQNRLRELETKYGNDNPPA</sequence>
<protein>
    <submittedName>
        <fullName evidence="3">2TM domain-containing protein</fullName>
    </submittedName>
</protein>
<keyword evidence="1" id="KW-0472">Membrane</keyword>
<evidence type="ECO:0000313" key="4">
    <source>
        <dbReference type="Proteomes" id="UP000199354"/>
    </source>
</evidence>
<evidence type="ECO:0000313" key="3">
    <source>
        <dbReference type="EMBL" id="SCY52295.1"/>
    </source>
</evidence>
<dbReference type="STRING" id="490189.SAMN02927903_01626"/>
<name>A0A1G5GL82_9FLAO</name>
<keyword evidence="4" id="KW-1185">Reference proteome</keyword>